<comment type="caution">
    <text evidence="1">The sequence shown here is derived from an EMBL/GenBank/DDBJ whole genome shotgun (WGS) entry which is preliminary data.</text>
</comment>
<sequence length="132" mass="15376">MSITIPKKNSPDSEFEVLWQLCRKIGSGTTRDVYDIPDHDLVLKVVKVPSHLTNWNEIVLYQMKSHLNELGEISSWSRSGKFLVMEKLRDLDKTEWSRYTIPSYLTDRKIINYGKNSSGVIKARDYGTIKRR</sequence>
<proteinExistence type="predicted"/>
<reference evidence="2" key="1">
    <citation type="journal article" date="2018" name="Front. Microbiol.">
        <title>Genome-Based Analysis Reveals the Taxonomy and Diversity of the Family Idiomarinaceae.</title>
        <authorList>
            <person name="Liu Y."/>
            <person name="Lai Q."/>
            <person name="Shao Z."/>
        </authorList>
    </citation>
    <scope>NUCLEOTIDE SEQUENCE [LARGE SCALE GENOMIC DNA]</scope>
    <source>
        <strain evidence="2">F23</strain>
    </source>
</reference>
<dbReference type="Proteomes" id="UP000287330">
    <property type="component" value="Unassembled WGS sequence"/>
</dbReference>
<dbReference type="OrthoDB" id="8450103at2"/>
<name>A0A432XP33_9GAMM</name>
<keyword evidence="2" id="KW-1185">Reference proteome</keyword>
<accession>A0A432XP33</accession>
<dbReference type="EMBL" id="PIPV01000014">
    <property type="protein sequence ID" value="RUO50485.1"/>
    <property type="molecule type" value="Genomic_DNA"/>
</dbReference>
<evidence type="ECO:0000313" key="1">
    <source>
        <dbReference type="EMBL" id="RUO50485.1"/>
    </source>
</evidence>
<evidence type="ECO:0008006" key="3">
    <source>
        <dbReference type="Google" id="ProtNLM"/>
    </source>
</evidence>
<protein>
    <recommendedName>
        <fullName evidence="3">Serine/threonine protein kinase</fullName>
    </recommendedName>
</protein>
<dbReference type="AlphaFoldDB" id="A0A432XP33"/>
<dbReference type="RefSeq" id="WP_110576144.1">
    <property type="nucleotide sequence ID" value="NZ_PIPV01000014.1"/>
</dbReference>
<evidence type="ECO:0000313" key="2">
    <source>
        <dbReference type="Proteomes" id="UP000287330"/>
    </source>
</evidence>
<gene>
    <name evidence="1" type="ORF">CWE25_12260</name>
</gene>
<organism evidence="1 2">
    <name type="scientific">Idiomarina fontislapidosi</name>
    <dbReference type="NCBI Taxonomy" id="263723"/>
    <lineage>
        <taxon>Bacteria</taxon>
        <taxon>Pseudomonadati</taxon>
        <taxon>Pseudomonadota</taxon>
        <taxon>Gammaproteobacteria</taxon>
        <taxon>Alteromonadales</taxon>
        <taxon>Idiomarinaceae</taxon>
        <taxon>Idiomarina</taxon>
    </lineage>
</organism>